<name>A0A382TSR1_9ZZZZ</name>
<organism evidence="1">
    <name type="scientific">marine metagenome</name>
    <dbReference type="NCBI Taxonomy" id="408172"/>
    <lineage>
        <taxon>unclassified sequences</taxon>
        <taxon>metagenomes</taxon>
        <taxon>ecological metagenomes</taxon>
    </lineage>
</organism>
<accession>A0A382TSR1</accession>
<protein>
    <submittedName>
        <fullName evidence="1">Uncharacterized protein</fullName>
    </submittedName>
</protein>
<dbReference type="AlphaFoldDB" id="A0A382TSR1"/>
<dbReference type="EMBL" id="UINC01138601">
    <property type="protein sequence ID" value="SVD24647.1"/>
    <property type="molecule type" value="Genomic_DNA"/>
</dbReference>
<proteinExistence type="predicted"/>
<sequence>MPVSATPTESWSGRLTFILASIGAAVG</sequence>
<gene>
    <name evidence="1" type="ORF">METZ01_LOCUS377501</name>
</gene>
<reference evidence="1" key="1">
    <citation type="submission" date="2018-05" db="EMBL/GenBank/DDBJ databases">
        <authorList>
            <person name="Lanie J.A."/>
            <person name="Ng W.-L."/>
            <person name="Kazmierczak K.M."/>
            <person name="Andrzejewski T.M."/>
            <person name="Davidsen T.M."/>
            <person name="Wayne K.J."/>
            <person name="Tettelin H."/>
            <person name="Glass J.I."/>
            <person name="Rusch D."/>
            <person name="Podicherti R."/>
            <person name="Tsui H.-C.T."/>
            <person name="Winkler M.E."/>
        </authorList>
    </citation>
    <scope>NUCLEOTIDE SEQUENCE</scope>
</reference>
<feature type="non-terminal residue" evidence="1">
    <location>
        <position position="27"/>
    </location>
</feature>
<evidence type="ECO:0000313" key="1">
    <source>
        <dbReference type="EMBL" id="SVD24647.1"/>
    </source>
</evidence>